<evidence type="ECO:0000313" key="1">
    <source>
        <dbReference type="EMBL" id="ANW02734.1"/>
    </source>
</evidence>
<proteinExistence type="predicted"/>
<gene>
    <name evidence="1" type="ORF">LMTR13_23780</name>
</gene>
<name>A0A1B1UIY4_9BRAD</name>
<dbReference type="Proteomes" id="UP000092839">
    <property type="component" value="Chromosome"/>
</dbReference>
<keyword evidence="2" id="KW-1185">Reference proteome</keyword>
<dbReference type="AlphaFoldDB" id="A0A1B1UIY4"/>
<dbReference type="RefSeq" id="WP_065729936.1">
    <property type="nucleotide sequence ID" value="NZ_CP016428.1"/>
</dbReference>
<organism evidence="1 2">
    <name type="scientific">Bradyrhizobium icense</name>
    <dbReference type="NCBI Taxonomy" id="1274631"/>
    <lineage>
        <taxon>Bacteria</taxon>
        <taxon>Pseudomonadati</taxon>
        <taxon>Pseudomonadota</taxon>
        <taxon>Alphaproteobacteria</taxon>
        <taxon>Hyphomicrobiales</taxon>
        <taxon>Nitrobacteraceae</taxon>
        <taxon>Bradyrhizobium</taxon>
    </lineage>
</organism>
<dbReference type="EMBL" id="CP016428">
    <property type="protein sequence ID" value="ANW02734.1"/>
    <property type="molecule type" value="Genomic_DNA"/>
</dbReference>
<reference evidence="1 2" key="1">
    <citation type="submission" date="2016-07" db="EMBL/GenBank/DDBJ databases">
        <title>Complete genome sequence of Bradyrhizobium icense LMTR 13T, a potential inoculant strain isolated from lima bean (Phaseolus lunatus) in Peru.</title>
        <authorList>
            <person name="Ormeno-Orrillo E."/>
            <person name="Duran D."/>
            <person name="Rogel M.A."/>
            <person name="Rey L."/>
            <person name="Imperial J."/>
            <person name="Ruiz-Argueso T."/>
            <person name="Martinez-Romero E."/>
        </authorList>
    </citation>
    <scope>NUCLEOTIDE SEQUENCE [LARGE SCALE GENOMIC DNA]</scope>
    <source>
        <strain evidence="1 2">LMTR 13</strain>
    </source>
</reference>
<sequence>MSNIRRDDETGYVGLALTTENKDPKGLKRFGDFVNCEAVAIGLGGALVPNKAESVRPLAL</sequence>
<protein>
    <submittedName>
        <fullName evidence="1">Uncharacterized protein</fullName>
    </submittedName>
</protein>
<accession>A0A1B1UIY4</accession>
<evidence type="ECO:0000313" key="2">
    <source>
        <dbReference type="Proteomes" id="UP000092839"/>
    </source>
</evidence>
<dbReference type="OrthoDB" id="6920231at2"/>
<dbReference type="KEGG" id="bic:LMTR13_23780"/>